<evidence type="ECO:0000313" key="1">
    <source>
        <dbReference type="EMBL" id="KAF6363151.1"/>
    </source>
</evidence>
<name>A0A7J7YMG6_PIPKU</name>
<dbReference type="AlphaFoldDB" id="A0A7J7YMG6"/>
<comment type="caution">
    <text evidence="1">The sequence shown here is derived from an EMBL/GenBank/DDBJ whole genome shotgun (WGS) entry which is preliminary data.</text>
</comment>
<organism evidence="1 2">
    <name type="scientific">Pipistrellus kuhlii</name>
    <name type="common">Kuhl's pipistrelle</name>
    <dbReference type="NCBI Taxonomy" id="59472"/>
    <lineage>
        <taxon>Eukaryota</taxon>
        <taxon>Metazoa</taxon>
        <taxon>Chordata</taxon>
        <taxon>Craniata</taxon>
        <taxon>Vertebrata</taxon>
        <taxon>Euteleostomi</taxon>
        <taxon>Mammalia</taxon>
        <taxon>Eutheria</taxon>
        <taxon>Laurasiatheria</taxon>
        <taxon>Chiroptera</taxon>
        <taxon>Yangochiroptera</taxon>
        <taxon>Vespertilionidae</taxon>
        <taxon>Pipistrellus</taxon>
    </lineage>
</organism>
<keyword evidence="2" id="KW-1185">Reference proteome</keyword>
<accession>A0A7J7YMG6</accession>
<evidence type="ECO:0000313" key="2">
    <source>
        <dbReference type="Proteomes" id="UP000558488"/>
    </source>
</evidence>
<reference evidence="1 2" key="1">
    <citation type="journal article" date="2020" name="Nature">
        <title>Six reference-quality genomes reveal evolution of bat adaptations.</title>
        <authorList>
            <person name="Jebb D."/>
            <person name="Huang Z."/>
            <person name="Pippel M."/>
            <person name="Hughes G.M."/>
            <person name="Lavrichenko K."/>
            <person name="Devanna P."/>
            <person name="Winkler S."/>
            <person name="Jermiin L.S."/>
            <person name="Skirmuntt E.C."/>
            <person name="Katzourakis A."/>
            <person name="Burkitt-Gray L."/>
            <person name="Ray D.A."/>
            <person name="Sullivan K.A.M."/>
            <person name="Roscito J.G."/>
            <person name="Kirilenko B.M."/>
            <person name="Davalos L.M."/>
            <person name="Corthals A.P."/>
            <person name="Power M.L."/>
            <person name="Jones G."/>
            <person name="Ransome R.D."/>
            <person name="Dechmann D.K.N."/>
            <person name="Locatelli A.G."/>
            <person name="Puechmaille S.J."/>
            <person name="Fedrigo O."/>
            <person name="Jarvis E.D."/>
            <person name="Hiller M."/>
            <person name="Vernes S.C."/>
            <person name="Myers E.W."/>
            <person name="Teeling E.C."/>
        </authorList>
    </citation>
    <scope>NUCLEOTIDE SEQUENCE [LARGE SCALE GENOMIC DNA]</scope>
    <source>
        <strain evidence="1">MPipKuh1</strain>
        <tissue evidence="1">Flight muscle</tissue>
    </source>
</reference>
<dbReference type="EMBL" id="JACAGB010000005">
    <property type="protein sequence ID" value="KAF6363151.1"/>
    <property type="molecule type" value="Genomic_DNA"/>
</dbReference>
<dbReference type="Proteomes" id="UP000558488">
    <property type="component" value="Unassembled WGS sequence"/>
</dbReference>
<sequence length="272" mass="28986">MLRTVLTLNQCYVSAGNCELLANFVGAHAPPVSGVPSAKWTSAPFWIPSSCRDRASSCWALPTPPSPTPNPQWAQRPSISLLQLPGPGRRRQRRALGICFVCGSAVTGSGGGGCCPEGLPAASAWVMLSRKHNGIFIIKGKRRTQLSCCRASGFLPSWLEAAHQGLEGACCHGDTHRPPLCSPIPLPPLPGGRPLQMEDSSLKIKVFPQLPLGLEEIAASEAAGGHWDQQERDSSWERRILRPDACFPPSSAAAPCCAPRADTDTGCALTRH</sequence>
<protein>
    <submittedName>
        <fullName evidence="1">Uncharacterized protein</fullName>
    </submittedName>
</protein>
<proteinExistence type="predicted"/>
<gene>
    <name evidence="1" type="ORF">mPipKuh1_010148</name>
</gene>